<keyword evidence="7 12" id="KW-0479">Metal-binding</keyword>
<evidence type="ECO:0000256" key="2">
    <source>
        <dbReference type="ARBA" id="ARBA00002923"/>
    </source>
</evidence>
<comment type="catalytic activity">
    <reaction evidence="11 12">
        <text>a UDP-3-O-[(3R)-3-hydroxyacyl]-N-acetyl-alpha-D-glucosamine + H2O = a UDP-3-O-[(3R)-3-hydroxyacyl]-alpha-D-glucosamine + acetate</text>
        <dbReference type="Rhea" id="RHEA:67816"/>
        <dbReference type="ChEBI" id="CHEBI:15377"/>
        <dbReference type="ChEBI" id="CHEBI:30089"/>
        <dbReference type="ChEBI" id="CHEBI:137740"/>
        <dbReference type="ChEBI" id="CHEBI:173225"/>
        <dbReference type="EC" id="3.5.1.108"/>
    </reaction>
</comment>
<evidence type="ECO:0000256" key="7">
    <source>
        <dbReference type="ARBA" id="ARBA00022723"/>
    </source>
</evidence>
<evidence type="ECO:0000256" key="6">
    <source>
        <dbReference type="ARBA" id="ARBA00022556"/>
    </source>
</evidence>
<dbReference type="UniPathway" id="UPA00359">
    <property type="reaction ID" value="UER00478"/>
</dbReference>
<evidence type="ECO:0000313" key="13">
    <source>
        <dbReference type="EMBL" id="AJR10886.1"/>
    </source>
</evidence>
<dbReference type="InterPro" id="IPR011334">
    <property type="entry name" value="UDP-acyl_GlcNac_deAcase_C"/>
</dbReference>
<organism evidence="13 14">
    <name type="scientific">Chlamydia muridarum</name>
    <dbReference type="NCBI Taxonomy" id="83560"/>
    <lineage>
        <taxon>Bacteria</taxon>
        <taxon>Pseudomonadati</taxon>
        <taxon>Chlamydiota</taxon>
        <taxon>Chlamydiia</taxon>
        <taxon>Chlamydiales</taxon>
        <taxon>Chlamydiaceae</taxon>
        <taxon>Chlamydia/Chlamydophila group</taxon>
        <taxon>Chlamydia</taxon>
    </lineage>
</organism>
<evidence type="ECO:0000256" key="1">
    <source>
        <dbReference type="ARBA" id="ARBA00001947"/>
    </source>
</evidence>
<evidence type="ECO:0000256" key="10">
    <source>
        <dbReference type="ARBA" id="ARBA00023098"/>
    </source>
</evidence>
<comment type="function">
    <text evidence="2 12">Catalyzes the hydrolysis of UDP-3-O-myristoyl-N-acetylglucosamine to form UDP-3-O-myristoylglucosamine and acetate, the committed step in lipid A biosynthesis.</text>
</comment>
<dbReference type="PANTHER" id="PTHR33694">
    <property type="entry name" value="UDP-3-O-ACYL-N-ACETYLGLUCOSAMINE DEACETYLASE 1, MITOCHONDRIAL-RELATED"/>
    <property type="match status" value="1"/>
</dbReference>
<keyword evidence="6 12" id="KW-0441">Lipid A biosynthesis</keyword>
<dbReference type="EC" id="3.5.1.108" evidence="4 12"/>
<dbReference type="GeneID" id="1246187"/>
<dbReference type="InterPro" id="IPR020568">
    <property type="entry name" value="Ribosomal_Su5_D2-typ_SF"/>
</dbReference>
<keyword evidence="13" id="KW-0808">Transferase</keyword>
<dbReference type="SMR" id="A0A069ZQ05"/>
<sequence>MLGRAQRTLKRKVCYSGVGVHFGKPAMLTLEPAEENTGVVFSRHAASGQYIPARLANVCGTGRSTTLSSQGGVVSTVEHLLAALYSCGVDNVRIHCSEDEIPIGDGSSQVFVDLIDQAGVEEQGQTVPIARLTHPVYYQHQDTILAAFPSEEFKISYTLHYSHNSAIGTQYRSQVISEESFRKEIAPCRTFALYNELCFLMERGLIGGGCLGNAVLFKDDSVISLGKLRFPDEPVRHKMLDLIGDLSLIGKPFLAHIIAVGSGHSSNIALGNKILEALQYEQELVK</sequence>
<dbReference type="Pfam" id="PF03331">
    <property type="entry name" value="LpxC"/>
    <property type="match status" value="1"/>
</dbReference>
<keyword evidence="5 12" id="KW-0444">Lipid biosynthesis</keyword>
<dbReference type="GO" id="GO:0046872">
    <property type="term" value="F:metal ion binding"/>
    <property type="evidence" value="ECO:0007669"/>
    <property type="project" value="UniProtKB-KW"/>
</dbReference>
<evidence type="ECO:0000256" key="8">
    <source>
        <dbReference type="ARBA" id="ARBA00022801"/>
    </source>
</evidence>
<proteinExistence type="inferred from homology"/>
<dbReference type="GO" id="GO:0016020">
    <property type="term" value="C:membrane"/>
    <property type="evidence" value="ECO:0007669"/>
    <property type="project" value="GOC"/>
</dbReference>
<evidence type="ECO:0000256" key="9">
    <source>
        <dbReference type="ARBA" id="ARBA00022833"/>
    </source>
</evidence>
<dbReference type="SUPFAM" id="SSF54211">
    <property type="entry name" value="Ribosomal protein S5 domain 2-like"/>
    <property type="match status" value="2"/>
</dbReference>
<reference evidence="13 14" key="1">
    <citation type="submission" date="2014-02" db="EMBL/GenBank/DDBJ databases">
        <authorList>
            <person name="Chen C."/>
            <person name="Conrad T.A."/>
            <person name="Zhou Z."/>
            <person name="Lai Z."/>
            <person name="Zhong G."/>
        </authorList>
    </citation>
    <scope>NUCLEOTIDE SEQUENCE [LARGE SCALE GENOMIC DNA]</scope>
    <source>
        <strain evidence="13 14">Nigg3-28</strain>
    </source>
</reference>
<keyword evidence="13" id="KW-0012">Acyltransferase</keyword>
<dbReference type="EMBL" id="CP007217">
    <property type="protein sequence ID" value="AJR10886.1"/>
    <property type="molecule type" value="Genomic_DNA"/>
</dbReference>
<dbReference type="HAMAP" id="MF_00388">
    <property type="entry name" value="LpxC"/>
    <property type="match status" value="1"/>
</dbReference>
<dbReference type="Gene3D" id="3.30.230.20">
    <property type="entry name" value="lpxc deacetylase, domain 1"/>
    <property type="match status" value="1"/>
</dbReference>
<feature type="binding site" evidence="12">
    <location>
        <position position="79"/>
    </location>
    <ligand>
        <name>Zn(2+)</name>
        <dbReference type="ChEBI" id="CHEBI:29105"/>
    </ligand>
</feature>
<keyword evidence="10 12" id="KW-0443">Lipid metabolism</keyword>
<dbReference type="PANTHER" id="PTHR33694:SF1">
    <property type="entry name" value="UDP-3-O-ACYL-N-ACETYLGLUCOSAMINE DEACETYLASE 1, MITOCHONDRIAL-RELATED"/>
    <property type="match status" value="1"/>
</dbReference>
<dbReference type="GO" id="GO:0016746">
    <property type="term" value="F:acyltransferase activity"/>
    <property type="evidence" value="ECO:0007669"/>
    <property type="project" value="UniProtKB-KW"/>
</dbReference>
<dbReference type="GO" id="GO:0103117">
    <property type="term" value="F:UDP-3-O-acyl-N-acetylglucosamine deacetylase activity"/>
    <property type="evidence" value="ECO:0007669"/>
    <property type="project" value="UniProtKB-UniRule"/>
</dbReference>
<evidence type="ECO:0000256" key="3">
    <source>
        <dbReference type="ARBA" id="ARBA00005002"/>
    </source>
</evidence>
<evidence type="ECO:0000256" key="11">
    <source>
        <dbReference type="ARBA" id="ARBA00024535"/>
    </source>
</evidence>
<comment type="similarity">
    <text evidence="12">Belongs to the LpxC family.</text>
</comment>
<dbReference type="Gene3D" id="3.30.1700.10">
    <property type="entry name" value="lpxc deacetylase, domain 2"/>
    <property type="match status" value="1"/>
</dbReference>
<feature type="active site" description="Proton donor" evidence="12">
    <location>
        <position position="264"/>
    </location>
</feature>
<evidence type="ECO:0000256" key="5">
    <source>
        <dbReference type="ARBA" id="ARBA00022516"/>
    </source>
</evidence>
<dbReference type="InterPro" id="IPR015870">
    <property type="entry name" value="UDP-acyl_N-AcGlcN_deAcase_N"/>
</dbReference>
<evidence type="ECO:0000313" key="14">
    <source>
        <dbReference type="Proteomes" id="UP000260363"/>
    </source>
</evidence>
<gene>
    <name evidence="12" type="primary">lpxC</name>
    <name evidence="13" type="ORF">BD36_04405</name>
</gene>
<dbReference type="Proteomes" id="UP000260363">
    <property type="component" value="Chromosome"/>
</dbReference>
<comment type="pathway">
    <text evidence="3 12">Glycolipid biosynthesis; lipid IV(A) biosynthesis; lipid IV(A) from (3R)-3-hydroxytetradecanoyl-[acyl-carrier-protein] and UDP-N-acetyl-alpha-D-glucosamine: step 2/6.</text>
</comment>
<feature type="binding site" evidence="12">
    <location>
        <position position="241"/>
    </location>
    <ligand>
        <name>Zn(2+)</name>
        <dbReference type="ChEBI" id="CHEBI:29105"/>
    </ligand>
</feature>
<evidence type="ECO:0000256" key="4">
    <source>
        <dbReference type="ARBA" id="ARBA00012745"/>
    </source>
</evidence>
<dbReference type="AlphaFoldDB" id="A0A069ZQ05"/>
<dbReference type="KEGG" id="cmm:NC80_04140"/>
<evidence type="ECO:0000256" key="12">
    <source>
        <dbReference type="HAMAP-Rule" id="MF_00388"/>
    </source>
</evidence>
<feature type="binding site" evidence="12">
    <location>
        <position position="237"/>
    </location>
    <ligand>
        <name>Zn(2+)</name>
        <dbReference type="ChEBI" id="CHEBI:29105"/>
    </ligand>
</feature>
<accession>A0A069ZQ05</accession>
<dbReference type="STRING" id="83560.NC80_04140"/>
<dbReference type="InterPro" id="IPR004463">
    <property type="entry name" value="UDP-acyl_GlcNac_deAcase"/>
</dbReference>
<dbReference type="KEGG" id="cmg:NC81_04160"/>
<protein>
    <recommendedName>
        <fullName evidence="4 12">UDP-3-O-acyl-N-acetylglucosamine deacetylase</fullName>
        <shortName evidence="12">UDP-3-O-acyl-GlcNAc deacetylase</shortName>
        <ecNumber evidence="4 12">3.5.1.108</ecNumber>
    </recommendedName>
    <alternativeName>
        <fullName evidence="12">UDP-3-O-[R-3-hydroxymyristoyl]-N-acetylglucosamine deacetylase</fullName>
    </alternativeName>
</protein>
<dbReference type="RefSeq" id="WP_010231676.1">
    <property type="nucleotide sequence ID" value="NZ_CP007217.1"/>
</dbReference>
<dbReference type="KEGG" id="cmx:DNC_04170"/>
<name>A0A069ZQ05_CHLMR</name>
<keyword evidence="8 12" id="KW-0378">Hydrolase</keyword>
<dbReference type="GO" id="GO:0009245">
    <property type="term" value="P:lipid A biosynthetic process"/>
    <property type="evidence" value="ECO:0007669"/>
    <property type="project" value="UniProtKB-UniRule"/>
</dbReference>
<dbReference type="NCBIfam" id="TIGR00325">
    <property type="entry name" value="lpxC"/>
    <property type="match status" value="1"/>
</dbReference>
<keyword evidence="9 12" id="KW-0862">Zinc</keyword>
<comment type="cofactor">
    <cofactor evidence="1 12">
        <name>Zn(2+)</name>
        <dbReference type="ChEBI" id="CHEBI:29105"/>
    </cofactor>
</comment>
<dbReference type="PATRIC" id="fig|243161.6.peg.879"/>